<keyword evidence="5" id="KW-0539">Nucleus</keyword>
<dbReference type="EMBL" id="JACYCF010000008">
    <property type="protein sequence ID" value="KAF8755598.1"/>
    <property type="molecule type" value="Genomic_DNA"/>
</dbReference>
<evidence type="ECO:0000256" key="1">
    <source>
        <dbReference type="ARBA" id="ARBA00004123"/>
    </source>
</evidence>
<keyword evidence="7" id="KW-1133">Transmembrane helix</keyword>
<keyword evidence="3" id="KW-0238">DNA-binding</keyword>
<dbReference type="PANTHER" id="PTHR31845">
    <property type="entry name" value="FINGER DOMAIN PROTEIN, PUTATIVE-RELATED"/>
    <property type="match status" value="1"/>
</dbReference>
<evidence type="ECO:0000313" key="8">
    <source>
        <dbReference type="EMBL" id="KAF8755598.1"/>
    </source>
</evidence>
<accession>A0A8H7M1V8</accession>
<organism evidence="8 9">
    <name type="scientific">Rhizoctonia solani</name>
    <dbReference type="NCBI Taxonomy" id="456999"/>
    <lineage>
        <taxon>Eukaryota</taxon>
        <taxon>Fungi</taxon>
        <taxon>Dikarya</taxon>
        <taxon>Basidiomycota</taxon>
        <taxon>Agaricomycotina</taxon>
        <taxon>Agaricomycetes</taxon>
        <taxon>Cantharellales</taxon>
        <taxon>Ceratobasidiaceae</taxon>
        <taxon>Rhizoctonia</taxon>
    </lineage>
</organism>
<evidence type="ECO:0000256" key="3">
    <source>
        <dbReference type="ARBA" id="ARBA00023125"/>
    </source>
</evidence>
<dbReference type="GO" id="GO:0000976">
    <property type="term" value="F:transcription cis-regulatory region binding"/>
    <property type="evidence" value="ECO:0007669"/>
    <property type="project" value="TreeGrafter"/>
</dbReference>
<evidence type="ECO:0000256" key="6">
    <source>
        <dbReference type="SAM" id="MobiDB-lite"/>
    </source>
</evidence>
<evidence type="ECO:0000256" key="7">
    <source>
        <dbReference type="SAM" id="Phobius"/>
    </source>
</evidence>
<dbReference type="InterPro" id="IPR001138">
    <property type="entry name" value="Zn2Cys6_DnaBD"/>
</dbReference>
<comment type="subcellular location">
    <subcellularLocation>
        <location evidence="1">Nucleus</location>
    </subcellularLocation>
</comment>
<name>A0A8H7M1V8_9AGAM</name>
<keyword evidence="7" id="KW-0812">Transmembrane</keyword>
<comment type="caution">
    <text evidence="8">The sequence shown here is derived from an EMBL/GenBank/DDBJ whole genome shotgun (WGS) entry which is preliminary data.</text>
</comment>
<reference evidence="8" key="1">
    <citation type="submission" date="2020-09" db="EMBL/GenBank/DDBJ databases">
        <title>Comparative genome analyses of four rice-infecting Rhizoctonia solani isolates reveal extensive enrichment of homogalacturonan modification genes.</title>
        <authorList>
            <person name="Lee D.-Y."/>
            <person name="Jeon J."/>
            <person name="Kim K.-T."/>
            <person name="Cheong K."/>
            <person name="Song H."/>
            <person name="Choi G."/>
            <person name="Ko J."/>
            <person name="Opiyo S.O."/>
            <person name="Zuo S."/>
            <person name="Madhav S."/>
            <person name="Lee Y.-H."/>
            <person name="Wang G.-L."/>
        </authorList>
    </citation>
    <scope>NUCLEOTIDE SEQUENCE</scope>
    <source>
        <strain evidence="8">AG1-IA B2</strain>
    </source>
</reference>
<feature type="region of interest" description="Disordered" evidence="6">
    <location>
        <begin position="152"/>
        <end position="192"/>
    </location>
</feature>
<sequence>MTAYHPHLQLHEYPYASYNSQRDAYIASTLSLFDDRTTAQGDGHTIIDFPSSVTNSYPLTQTLYPSSIVQTPSPSISITQPPEMHISSRNEPHVDLDEHSLSLNLLQEFIELDLLPGTYTPIDPSETSMTSSPMIHTHDQNLRSASYLAPQVPLEPSQPAPQLSSAPVPVGTITSPNASPARAPSTLRPDRVSARRLQRELRTCIACKSAKAGCRWPDANSRSCARCARARRECVMAVTKPKNQTLTIKDITHQIRDLEVRIQQQLDIIVGPEGRDSSDRISILESGEGRKCSCPIPACPASDPMGLYGRSRLMELQDPDSDAKDDLEEYTSITSEEEDRRHDLHLSMPMPAYGTPAATFFELARSLGSPQAEALPSPTVQTFRRRLPSYLLNGTVKPAECLELFARFMSLWNVSVSVLDPGLHTSARAVLWRCPFLFTVGRPPQTVPHRFPLLMYYLDSHRYRARDYKPEQYPILMQEAKTMAGLALTTWSKSIEIVQAFVLLATFPPPSRRWDEDRLTSYATRMAGDLQLNRPADRPFPSEMAEREHLNRIRTWLICHNLDQSWNSVSAAAKLGKQTSMQEDPVILGSKTWWKSSKYNMNFDIHLCAFTQICIIFRKYFTLLGADSSSIYNLNNHVDVGLLADGFTKEIEDFQSEFESIFVEHSDHDDPACRYRAHVKYTAHYFRLVIYSICHGRSRDADKRMILQRCLDASSRLVKALSEHHANSIYFKYSAEGWFTFGAFAAAFIVKVLCPTFAPVIDQAYRQHLRSVVMELINAYESKQVSIDERHSPSIYARFLTRLLVRADELNGPPRRFLHLSFERITPDQGRFGGDGKTLWYPFFA</sequence>
<dbReference type="PANTHER" id="PTHR31845:SF19">
    <property type="entry name" value="TRANSCRIPTION FACTOR DOMAIN-CONTAINING PROTEIN"/>
    <property type="match status" value="1"/>
</dbReference>
<dbReference type="CDD" id="cd12148">
    <property type="entry name" value="fungal_TF_MHR"/>
    <property type="match status" value="1"/>
</dbReference>
<dbReference type="AlphaFoldDB" id="A0A8H7M1V8"/>
<keyword evidence="7" id="KW-0472">Membrane</keyword>
<feature type="transmembrane region" description="Helical" evidence="7">
    <location>
        <begin position="738"/>
        <end position="761"/>
    </location>
</feature>
<evidence type="ECO:0000256" key="5">
    <source>
        <dbReference type="ARBA" id="ARBA00023242"/>
    </source>
</evidence>
<protein>
    <recommendedName>
        <fullName evidence="10">Zn(2)-C6 fungal-type domain-containing protein</fullName>
    </recommendedName>
</protein>
<feature type="compositionally biased region" description="Low complexity" evidence="6">
    <location>
        <begin position="154"/>
        <end position="170"/>
    </location>
</feature>
<dbReference type="Proteomes" id="UP000614334">
    <property type="component" value="Unassembled WGS sequence"/>
</dbReference>
<keyword evidence="2" id="KW-0805">Transcription regulation</keyword>
<dbReference type="InterPro" id="IPR051089">
    <property type="entry name" value="prtT"/>
</dbReference>
<dbReference type="GO" id="GO:0005634">
    <property type="term" value="C:nucleus"/>
    <property type="evidence" value="ECO:0007669"/>
    <property type="project" value="UniProtKB-SubCell"/>
</dbReference>
<evidence type="ECO:0000256" key="4">
    <source>
        <dbReference type="ARBA" id="ARBA00023163"/>
    </source>
</evidence>
<dbReference type="InterPro" id="IPR036864">
    <property type="entry name" value="Zn2-C6_fun-type_DNA-bd_sf"/>
</dbReference>
<evidence type="ECO:0000256" key="2">
    <source>
        <dbReference type="ARBA" id="ARBA00023015"/>
    </source>
</evidence>
<proteinExistence type="predicted"/>
<gene>
    <name evidence="8" type="ORF">RHS01_05121</name>
</gene>
<dbReference type="CDD" id="cd00067">
    <property type="entry name" value="GAL4"/>
    <property type="match status" value="1"/>
</dbReference>
<dbReference type="GO" id="GO:0000981">
    <property type="term" value="F:DNA-binding transcription factor activity, RNA polymerase II-specific"/>
    <property type="evidence" value="ECO:0007669"/>
    <property type="project" value="InterPro"/>
</dbReference>
<dbReference type="Gene3D" id="4.10.240.10">
    <property type="entry name" value="Zn(2)-C6 fungal-type DNA-binding domain"/>
    <property type="match status" value="1"/>
</dbReference>
<dbReference type="GO" id="GO:0008270">
    <property type="term" value="F:zinc ion binding"/>
    <property type="evidence" value="ECO:0007669"/>
    <property type="project" value="InterPro"/>
</dbReference>
<evidence type="ECO:0000313" key="9">
    <source>
        <dbReference type="Proteomes" id="UP000614334"/>
    </source>
</evidence>
<evidence type="ECO:0008006" key="10">
    <source>
        <dbReference type="Google" id="ProtNLM"/>
    </source>
</evidence>
<keyword evidence="4" id="KW-0804">Transcription</keyword>